<comment type="function">
    <text evidence="16">Core subunit of the mitochondrial membrane respiratory chain NADH dehydrogenase (Complex I) which catalyzes electron transfer from NADH through the respiratory chain, using ubiquinone as an electron acceptor. Essential for the catalytic activity and assembly of complex I.</text>
</comment>
<comment type="subcellular location">
    <subcellularLocation>
        <location evidence="1 16">Mitochondrion membrane</location>
        <topology evidence="1 16">Multi-pass membrane protein</topology>
    </subcellularLocation>
</comment>
<keyword evidence="13 16" id="KW-0496">Mitochondrion</keyword>
<dbReference type="GO" id="GO:0003954">
    <property type="term" value="F:NADH dehydrogenase activity"/>
    <property type="evidence" value="ECO:0007669"/>
    <property type="project" value="TreeGrafter"/>
</dbReference>
<dbReference type="EC" id="7.1.1.2" evidence="3 16"/>
<dbReference type="PANTHER" id="PTHR43507:SF20">
    <property type="entry name" value="NADH-UBIQUINONE OXIDOREDUCTASE CHAIN 4"/>
    <property type="match status" value="1"/>
</dbReference>
<feature type="transmembrane region" description="Helical" evidence="16">
    <location>
        <begin position="150"/>
        <end position="175"/>
    </location>
</feature>
<evidence type="ECO:0000256" key="3">
    <source>
        <dbReference type="ARBA" id="ARBA00012944"/>
    </source>
</evidence>
<protein>
    <recommendedName>
        <fullName evidence="4 16">NADH-ubiquinone oxidoreductase chain 4</fullName>
        <ecNumber evidence="3 16">7.1.1.2</ecNumber>
    </recommendedName>
</protein>
<feature type="domain" description="NADH:quinone oxidoreductase/Mrp antiporter transmembrane" evidence="17">
    <location>
        <begin position="113"/>
        <end position="404"/>
    </location>
</feature>
<sequence length="460" mass="50563">MLKILVPTLTLLPTIWLSKPKWLWPTTLAQSFCIALLSLAWLNNPSETGWMSLSRYVATDSLSTPLLVLSCWLLPLMILASQNHTTAEPVTRQRLYIMLLTLLQLFLILAFGATELILFYVMFEATLIPTLLIITRWGNQSDRISAGTYFLFYTLAGSMPLLVALLVLISKAGSLSLLTLQYPGTLDVLTGGHKLWWASCMLAFLVKMPLYGVHLWLPKAHVEAPVAGSMVLAAVLLKLGGYGMIRMLPILEPLTKELAYPFIVLALWGVIMTGSICLRQTDLKSLIAYSSVSHMGLVVGAILIQTPWGLAGATVLMIAHGLTSSALFCLANTNYERTHSRTMVLARGLQTILPLMATWWFIASLANLALPPLPNLMAELMIIVSLFGWAPWTILLTGLGTLITAAYSLYMFLMTQRGPSPALAVGLEPSHTREHLLIALHLLPLILLIAKPELIWGLAT</sequence>
<keyword evidence="9 16" id="KW-0249">Electron transport</keyword>
<evidence type="ECO:0000259" key="17">
    <source>
        <dbReference type="Pfam" id="PF00361"/>
    </source>
</evidence>
<feature type="transmembrane region" description="Helical" evidence="16">
    <location>
        <begin position="224"/>
        <end position="246"/>
    </location>
</feature>
<dbReference type="RefSeq" id="YP_009059875.1">
    <property type="nucleotide sequence ID" value="NC_024951.1"/>
</dbReference>
<dbReference type="PANTHER" id="PTHR43507">
    <property type="entry name" value="NADH-UBIQUINONE OXIDOREDUCTASE CHAIN 4"/>
    <property type="match status" value="1"/>
</dbReference>
<evidence type="ECO:0000256" key="13">
    <source>
        <dbReference type="ARBA" id="ARBA00023128"/>
    </source>
</evidence>
<keyword evidence="11 16" id="KW-0520">NAD</keyword>
<dbReference type="Pfam" id="PF01059">
    <property type="entry name" value="Oxidored_q5_N"/>
    <property type="match status" value="1"/>
</dbReference>
<dbReference type="Pfam" id="PF00361">
    <property type="entry name" value="Proton_antipo_M"/>
    <property type="match status" value="1"/>
</dbReference>
<feature type="transmembrane region" description="Helical" evidence="16">
    <location>
        <begin position="352"/>
        <end position="370"/>
    </location>
</feature>
<dbReference type="GO" id="GO:0048039">
    <property type="term" value="F:ubiquinone binding"/>
    <property type="evidence" value="ECO:0007669"/>
    <property type="project" value="TreeGrafter"/>
</dbReference>
<name>A0A090ASS9_9PLEU</name>
<dbReference type="GO" id="GO:0031966">
    <property type="term" value="C:mitochondrial membrane"/>
    <property type="evidence" value="ECO:0007669"/>
    <property type="project" value="UniProtKB-SubCell"/>
</dbReference>
<keyword evidence="12 16" id="KW-0830">Ubiquinone</keyword>
<dbReference type="InterPro" id="IPR003918">
    <property type="entry name" value="NADH_UbQ_OxRdtase"/>
</dbReference>
<dbReference type="EMBL" id="AP014591">
    <property type="protein sequence ID" value="BAP58960.1"/>
    <property type="molecule type" value="Genomic_DNA"/>
</dbReference>
<evidence type="ECO:0000256" key="10">
    <source>
        <dbReference type="ARBA" id="ARBA00022989"/>
    </source>
</evidence>
<feature type="transmembrane region" description="Helical" evidence="16">
    <location>
        <begin position="195"/>
        <end position="217"/>
    </location>
</feature>
<organism evidence="19">
    <name type="scientific">Laeops lanceolata</name>
    <dbReference type="NCBI Taxonomy" id="1497103"/>
    <lineage>
        <taxon>Eukaryota</taxon>
        <taxon>Metazoa</taxon>
        <taxon>Chordata</taxon>
        <taxon>Craniata</taxon>
        <taxon>Vertebrata</taxon>
        <taxon>Euteleostomi</taxon>
        <taxon>Actinopterygii</taxon>
        <taxon>Neopterygii</taxon>
        <taxon>Teleostei</taxon>
        <taxon>Neoteleostei</taxon>
        <taxon>Acanthomorphata</taxon>
        <taxon>Carangaria</taxon>
        <taxon>Pleuronectiformes</taxon>
        <taxon>Pleuronectoidei</taxon>
        <taxon>Bothidae</taxon>
        <taxon>Laeops</taxon>
    </lineage>
</organism>
<feature type="transmembrane region" description="Helical" evidence="16">
    <location>
        <begin position="390"/>
        <end position="415"/>
    </location>
</feature>
<feature type="transmembrane region" description="Helical" evidence="16">
    <location>
        <begin position="93"/>
        <end position="111"/>
    </location>
</feature>
<feature type="transmembrane region" description="Helical" evidence="16">
    <location>
        <begin position="310"/>
        <end position="331"/>
    </location>
</feature>
<keyword evidence="5 16" id="KW-0813">Transport</keyword>
<keyword evidence="10 16" id="KW-1133">Transmembrane helix</keyword>
<geneLocation type="mitochondrion" evidence="19"/>
<evidence type="ECO:0000256" key="14">
    <source>
        <dbReference type="ARBA" id="ARBA00023136"/>
    </source>
</evidence>
<keyword evidence="7 16" id="KW-0812">Transmembrane</keyword>
<feature type="transmembrane region" description="Helical" evidence="16">
    <location>
        <begin position="117"/>
        <end position="138"/>
    </location>
</feature>
<evidence type="ECO:0000313" key="19">
    <source>
        <dbReference type="EMBL" id="BAP58960.1"/>
    </source>
</evidence>
<gene>
    <name evidence="19" type="primary">ND4</name>
</gene>
<dbReference type="GO" id="GO:0008137">
    <property type="term" value="F:NADH dehydrogenase (ubiquinone) activity"/>
    <property type="evidence" value="ECO:0007669"/>
    <property type="project" value="UniProtKB-UniRule"/>
</dbReference>
<evidence type="ECO:0000256" key="2">
    <source>
        <dbReference type="ARBA" id="ARBA00009025"/>
    </source>
</evidence>
<feature type="transmembrane region" description="Helical" evidence="16">
    <location>
        <begin position="286"/>
        <end position="304"/>
    </location>
</feature>
<dbReference type="AlphaFoldDB" id="A0A090ASS9"/>
<comment type="catalytic activity">
    <reaction evidence="15 16">
        <text>a ubiquinone + NADH + 5 H(+)(in) = a ubiquinol + NAD(+) + 4 H(+)(out)</text>
        <dbReference type="Rhea" id="RHEA:29091"/>
        <dbReference type="Rhea" id="RHEA-COMP:9565"/>
        <dbReference type="Rhea" id="RHEA-COMP:9566"/>
        <dbReference type="ChEBI" id="CHEBI:15378"/>
        <dbReference type="ChEBI" id="CHEBI:16389"/>
        <dbReference type="ChEBI" id="CHEBI:17976"/>
        <dbReference type="ChEBI" id="CHEBI:57540"/>
        <dbReference type="ChEBI" id="CHEBI:57945"/>
        <dbReference type="EC" id="7.1.1.2"/>
    </reaction>
</comment>
<dbReference type="InterPro" id="IPR001750">
    <property type="entry name" value="ND/Mrp_TM"/>
</dbReference>
<keyword evidence="8" id="KW-1278">Translocase</keyword>
<dbReference type="GO" id="GO:0042773">
    <property type="term" value="P:ATP synthesis coupled electron transport"/>
    <property type="evidence" value="ECO:0007669"/>
    <property type="project" value="InterPro"/>
</dbReference>
<evidence type="ECO:0000256" key="15">
    <source>
        <dbReference type="ARBA" id="ARBA00049551"/>
    </source>
</evidence>
<dbReference type="InterPro" id="IPR000260">
    <property type="entry name" value="NADH4_N"/>
</dbReference>
<evidence type="ECO:0000256" key="7">
    <source>
        <dbReference type="ARBA" id="ARBA00022692"/>
    </source>
</evidence>
<keyword evidence="14 16" id="KW-0472">Membrane</keyword>
<evidence type="ECO:0000256" key="4">
    <source>
        <dbReference type="ARBA" id="ARBA00021006"/>
    </source>
</evidence>
<evidence type="ECO:0000256" key="1">
    <source>
        <dbReference type="ARBA" id="ARBA00004225"/>
    </source>
</evidence>
<evidence type="ECO:0000256" key="8">
    <source>
        <dbReference type="ARBA" id="ARBA00022967"/>
    </source>
</evidence>
<feature type="domain" description="NADH:ubiquinone oxidoreductase chain 4 N-terminal" evidence="18">
    <location>
        <begin position="1"/>
        <end position="110"/>
    </location>
</feature>
<comment type="similarity">
    <text evidence="2 16">Belongs to the complex I subunit 4 family.</text>
</comment>
<feature type="transmembrane region" description="Helical" evidence="16">
    <location>
        <begin position="22"/>
        <end position="42"/>
    </location>
</feature>
<feature type="transmembrane region" description="Helical" evidence="16">
    <location>
        <begin position="258"/>
        <end position="279"/>
    </location>
</feature>
<evidence type="ECO:0000256" key="16">
    <source>
        <dbReference type="RuleBase" id="RU003297"/>
    </source>
</evidence>
<dbReference type="PRINTS" id="PR01437">
    <property type="entry name" value="NUOXDRDTASE4"/>
</dbReference>
<dbReference type="GeneID" id="20466441"/>
<evidence type="ECO:0000256" key="9">
    <source>
        <dbReference type="ARBA" id="ARBA00022982"/>
    </source>
</evidence>
<dbReference type="NCBIfam" id="TIGR01972">
    <property type="entry name" value="NDH_I_M"/>
    <property type="match status" value="1"/>
</dbReference>
<proteinExistence type="inferred from homology"/>
<reference evidence="19" key="1">
    <citation type="journal article" date="2014" name="Gene">
        <title>Mitochondrial genomic investigation of flatfish monophyly.</title>
        <authorList>
            <person name="Campbell M.A."/>
            <person name="Lopez J.A."/>
            <person name="Satoh T.P."/>
            <person name="Chen W.-J."/>
            <person name="Miya M."/>
        </authorList>
    </citation>
    <scope>NUCLEOTIDE SEQUENCE</scope>
</reference>
<evidence type="ECO:0000256" key="11">
    <source>
        <dbReference type="ARBA" id="ARBA00023027"/>
    </source>
</evidence>
<keyword evidence="6 16" id="KW-0679">Respiratory chain</keyword>
<evidence type="ECO:0000259" key="18">
    <source>
        <dbReference type="Pfam" id="PF01059"/>
    </source>
</evidence>
<dbReference type="InterPro" id="IPR010227">
    <property type="entry name" value="NADH_Q_OxRdtase_chainM/4"/>
</dbReference>
<evidence type="ECO:0000256" key="12">
    <source>
        <dbReference type="ARBA" id="ARBA00023075"/>
    </source>
</evidence>
<evidence type="ECO:0000256" key="6">
    <source>
        <dbReference type="ARBA" id="ARBA00022660"/>
    </source>
</evidence>
<evidence type="ECO:0000256" key="5">
    <source>
        <dbReference type="ARBA" id="ARBA00022448"/>
    </source>
</evidence>
<accession>A0A090ASS9</accession>
<feature type="transmembrane region" description="Helical" evidence="16">
    <location>
        <begin position="62"/>
        <end position="81"/>
    </location>
</feature>
<dbReference type="CTD" id="4538"/>
<dbReference type="GO" id="GO:0015990">
    <property type="term" value="P:electron transport coupled proton transport"/>
    <property type="evidence" value="ECO:0007669"/>
    <property type="project" value="TreeGrafter"/>
</dbReference>